<dbReference type="InterPro" id="IPR051049">
    <property type="entry name" value="Dienelactone_hydrolase-like"/>
</dbReference>
<reference evidence="2" key="1">
    <citation type="submission" date="2022-01" db="EMBL/GenBank/DDBJ databases">
        <authorList>
            <person name="Karlyshev A.V."/>
            <person name="Jaspars M."/>
        </authorList>
    </citation>
    <scope>NUCLEOTIDE SEQUENCE</scope>
    <source>
        <strain evidence="2">AGSA3-2</strain>
    </source>
</reference>
<feature type="domain" description="Dienelactone hydrolase" evidence="1">
    <location>
        <begin position="29"/>
        <end position="238"/>
    </location>
</feature>
<accession>A0A9Q3W6R1</accession>
<gene>
    <name evidence="2" type="ORF">LZG35_15485</name>
</gene>
<keyword evidence="3" id="KW-1185">Reference proteome</keyword>
<dbReference type="PANTHER" id="PTHR46623">
    <property type="entry name" value="CARBOXYMETHYLENEBUTENOLIDASE-RELATED"/>
    <property type="match status" value="1"/>
</dbReference>
<dbReference type="InterPro" id="IPR002925">
    <property type="entry name" value="Dienelactn_hydro"/>
</dbReference>
<comment type="caution">
    <text evidence="2">The sequence shown here is derived from an EMBL/GenBank/DDBJ whole genome shotgun (WGS) entry which is preliminary data.</text>
</comment>
<dbReference type="InterPro" id="IPR029058">
    <property type="entry name" value="AB_hydrolase_fold"/>
</dbReference>
<dbReference type="AlphaFoldDB" id="A0A9Q3W6R1"/>
<keyword evidence="2" id="KW-0378">Hydrolase</keyword>
<name>A0A9Q3W6R1_9GAMM</name>
<dbReference type="SUPFAM" id="SSF53474">
    <property type="entry name" value="alpha/beta-Hydrolases"/>
    <property type="match status" value="1"/>
</dbReference>
<dbReference type="PANTHER" id="PTHR46623:SF6">
    <property type="entry name" value="ALPHA_BETA-HYDROLASES SUPERFAMILY PROTEIN"/>
    <property type="match status" value="1"/>
</dbReference>
<dbReference type="Proteomes" id="UP001107961">
    <property type="component" value="Unassembled WGS sequence"/>
</dbReference>
<organism evidence="2 3">
    <name type="scientific">Alloalcanivorax xenomutans</name>
    <dbReference type="NCBI Taxonomy" id="1094342"/>
    <lineage>
        <taxon>Bacteria</taxon>
        <taxon>Pseudomonadati</taxon>
        <taxon>Pseudomonadota</taxon>
        <taxon>Gammaproteobacteria</taxon>
        <taxon>Oceanospirillales</taxon>
        <taxon>Alcanivoracaceae</taxon>
        <taxon>Alloalcanivorax</taxon>
    </lineage>
</organism>
<dbReference type="EMBL" id="JAJVKT010000019">
    <property type="protein sequence ID" value="MCE7510039.1"/>
    <property type="molecule type" value="Genomic_DNA"/>
</dbReference>
<dbReference type="RefSeq" id="WP_233926001.1">
    <property type="nucleotide sequence ID" value="NZ_JAJVKT010000019.1"/>
</dbReference>
<dbReference type="Pfam" id="PF01738">
    <property type="entry name" value="DLH"/>
    <property type="match status" value="1"/>
</dbReference>
<evidence type="ECO:0000259" key="1">
    <source>
        <dbReference type="Pfam" id="PF01738"/>
    </source>
</evidence>
<sequence>MTTEQVSLSLPDGHPMRARWIVPAENNGLGAGVIVIHDIFGYTPDVQRIAERLSRAGYPVLAPDLYDRAGGKASCVVRTLRDHERGRGFAFEQLETCRQWLLQQSDVEVTKVGVMGFCMGGRFALLFAARAPIQVVAPFYGGVPKQAESLRGICPVVGGWGRKDLIYGNHGDRLAGHLTRLDVPHDIRTYDHAGHSYMNDHQTFTFKRLGWYSPLRSRHDPDAAEDSWRRVLSFFEKTLRESEPAIHG</sequence>
<proteinExistence type="predicted"/>
<dbReference type="Gene3D" id="3.40.50.1820">
    <property type="entry name" value="alpha/beta hydrolase"/>
    <property type="match status" value="1"/>
</dbReference>
<dbReference type="GO" id="GO:0016787">
    <property type="term" value="F:hydrolase activity"/>
    <property type="evidence" value="ECO:0007669"/>
    <property type="project" value="UniProtKB-KW"/>
</dbReference>
<evidence type="ECO:0000313" key="3">
    <source>
        <dbReference type="Proteomes" id="UP001107961"/>
    </source>
</evidence>
<protein>
    <submittedName>
        <fullName evidence="2">Dienelactone hydrolase family protein</fullName>
    </submittedName>
</protein>
<evidence type="ECO:0000313" key="2">
    <source>
        <dbReference type="EMBL" id="MCE7510039.1"/>
    </source>
</evidence>